<organism evidence="8 9">
    <name type="scientific">Pseudobowmanella zhangzhouensis</name>
    <dbReference type="NCBI Taxonomy" id="1537679"/>
    <lineage>
        <taxon>Bacteria</taxon>
        <taxon>Pseudomonadati</taxon>
        <taxon>Pseudomonadota</taxon>
        <taxon>Gammaproteobacteria</taxon>
        <taxon>Alteromonadales</taxon>
        <taxon>Alteromonadaceae</taxon>
    </lineage>
</organism>
<evidence type="ECO:0000256" key="3">
    <source>
        <dbReference type="ARBA" id="ARBA00022898"/>
    </source>
</evidence>
<dbReference type="InterPro" id="IPR022657">
    <property type="entry name" value="De-COase2_CS"/>
</dbReference>
<gene>
    <name evidence="8" type="ORF">ACFP85_01980</name>
</gene>
<dbReference type="Pfam" id="PF02784">
    <property type="entry name" value="Orn_Arg_deC_N"/>
    <property type="match status" value="1"/>
</dbReference>
<feature type="domain" description="Orn/DAP/Arg decarboxylase 2 N-terminal" evidence="7">
    <location>
        <begin position="46"/>
        <end position="279"/>
    </location>
</feature>
<dbReference type="InterPro" id="IPR022643">
    <property type="entry name" value="De-COase2_C"/>
</dbReference>
<dbReference type="PANTHER" id="PTHR11482:SF6">
    <property type="entry name" value="ORNITHINE DECARBOXYLASE 1-RELATED"/>
    <property type="match status" value="1"/>
</dbReference>
<evidence type="ECO:0000256" key="5">
    <source>
        <dbReference type="RuleBase" id="RU003737"/>
    </source>
</evidence>
<protein>
    <submittedName>
        <fullName evidence="8">Type III PLP-dependent enzyme</fullName>
    </submittedName>
</protein>
<dbReference type="InterPro" id="IPR022644">
    <property type="entry name" value="De-COase2_N"/>
</dbReference>
<dbReference type="PROSITE" id="PS00879">
    <property type="entry name" value="ODR_DC_2_2"/>
    <property type="match status" value="1"/>
</dbReference>
<dbReference type="Pfam" id="PF00278">
    <property type="entry name" value="Orn_DAP_Arg_deC"/>
    <property type="match status" value="1"/>
</dbReference>
<reference evidence="9" key="1">
    <citation type="journal article" date="2019" name="Int. J. Syst. Evol. Microbiol.">
        <title>The Global Catalogue of Microorganisms (GCM) 10K type strain sequencing project: providing services to taxonomists for standard genome sequencing and annotation.</title>
        <authorList>
            <consortium name="The Broad Institute Genomics Platform"/>
            <consortium name="The Broad Institute Genome Sequencing Center for Infectious Disease"/>
            <person name="Wu L."/>
            <person name="Ma J."/>
        </authorList>
    </citation>
    <scope>NUCLEOTIDE SEQUENCE [LARGE SCALE GENOMIC DNA]</scope>
    <source>
        <strain evidence="9">CGMCC 1.16031</strain>
    </source>
</reference>
<sequence>MQLNLLEVIHTPADSLDHQDSLIEAERIKRLVAIHGSPLLILDCNAVRRQYRALQQALPGVQLHYALKPLPHADVVTTLMEEGACFDLATNGEVDLVASLGVAPTNTIHTHPIKRDSDIRHALGFGCNTLVFDNQDELLKFVPYRDQVKLLLRVSFRSLATKVDLSKKFGCRPEDALSLLAQAAELGICVTGLSFHVGSQALDPSKHVEAIRACGEIIRQAAELGLPSLNTVDIGGGFPVDYVEPVLPIDTFCAPIRAALATLPAGTRLLAEPGRFIAAPAMTAVATVMGKAQREGKWWYYLDDGVYGSYSGILFDHTHYPIDSLNFFGERQPCVLAGPTCDSIDVIEENILLPELHNGDLIIGRMMGAYTSATATEFNFFRKASIVVINQTHNQDCAVVPLSA</sequence>
<evidence type="ECO:0000313" key="9">
    <source>
        <dbReference type="Proteomes" id="UP001596364"/>
    </source>
</evidence>
<dbReference type="EMBL" id="JBHSUS010000001">
    <property type="protein sequence ID" value="MFC6438922.1"/>
    <property type="molecule type" value="Genomic_DNA"/>
</dbReference>
<dbReference type="InterPro" id="IPR009006">
    <property type="entry name" value="Ala_racemase/Decarboxylase_C"/>
</dbReference>
<evidence type="ECO:0000259" key="7">
    <source>
        <dbReference type="Pfam" id="PF02784"/>
    </source>
</evidence>
<accession>A0ABW1XFA6</accession>
<name>A0ABW1XFA6_9ALTE</name>
<keyword evidence="3" id="KW-0663">Pyridoxal phosphate</keyword>
<evidence type="ECO:0000256" key="1">
    <source>
        <dbReference type="ARBA" id="ARBA00001933"/>
    </source>
</evidence>
<dbReference type="CDD" id="cd00622">
    <property type="entry name" value="PLPDE_III_ODC"/>
    <property type="match status" value="1"/>
</dbReference>
<dbReference type="SUPFAM" id="SSF50621">
    <property type="entry name" value="Alanine racemase C-terminal domain-like"/>
    <property type="match status" value="1"/>
</dbReference>
<evidence type="ECO:0000256" key="2">
    <source>
        <dbReference type="ARBA" id="ARBA00008872"/>
    </source>
</evidence>
<proteinExistence type="inferred from homology"/>
<comment type="similarity">
    <text evidence="2 5">Belongs to the Orn/Lys/Arg decarboxylase class-II family.</text>
</comment>
<dbReference type="InterPro" id="IPR000183">
    <property type="entry name" value="Orn/DAP/Arg_de-COase"/>
</dbReference>
<dbReference type="PRINTS" id="PR01182">
    <property type="entry name" value="ORNDCRBXLASE"/>
</dbReference>
<keyword evidence="9" id="KW-1185">Reference proteome</keyword>
<dbReference type="Gene3D" id="2.40.37.10">
    <property type="entry name" value="Lyase, Ornithine Decarboxylase, Chain A, domain 1"/>
    <property type="match status" value="1"/>
</dbReference>
<dbReference type="RefSeq" id="WP_131259029.1">
    <property type="nucleotide sequence ID" value="NZ_JBHSUS010000001.1"/>
</dbReference>
<dbReference type="PRINTS" id="PR01179">
    <property type="entry name" value="ODADCRBXLASE"/>
</dbReference>
<dbReference type="InterPro" id="IPR029066">
    <property type="entry name" value="PLP-binding_barrel"/>
</dbReference>
<dbReference type="PANTHER" id="PTHR11482">
    <property type="entry name" value="ARGININE/DIAMINOPIMELATE/ORNITHINE DECARBOXYLASE"/>
    <property type="match status" value="1"/>
</dbReference>
<dbReference type="Proteomes" id="UP001596364">
    <property type="component" value="Unassembled WGS sequence"/>
</dbReference>
<comment type="cofactor">
    <cofactor evidence="1">
        <name>pyridoxal 5'-phosphate</name>
        <dbReference type="ChEBI" id="CHEBI:597326"/>
    </cofactor>
</comment>
<evidence type="ECO:0000259" key="6">
    <source>
        <dbReference type="Pfam" id="PF00278"/>
    </source>
</evidence>
<feature type="domain" description="Orn/DAP/Arg decarboxylase 2 C-terminal" evidence="6">
    <location>
        <begin position="280"/>
        <end position="368"/>
    </location>
</feature>
<evidence type="ECO:0000313" key="8">
    <source>
        <dbReference type="EMBL" id="MFC6438922.1"/>
    </source>
</evidence>
<keyword evidence="4" id="KW-0456">Lyase</keyword>
<dbReference type="Gene3D" id="3.20.20.10">
    <property type="entry name" value="Alanine racemase"/>
    <property type="match status" value="1"/>
</dbReference>
<dbReference type="InterPro" id="IPR002433">
    <property type="entry name" value="Orn_de-COase"/>
</dbReference>
<comment type="caution">
    <text evidence="8">The sequence shown here is derived from an EMBL/GenBank/DDBJ whole genome shotgun (WGS) entry which is preliminary data.</text>
</comment>
<evidence type="ECO:0000256" key="4">
    <source>
        <dbReference type="ARBA" id="ARBA00023239"/>
    </source>
</evidence>
<dbReference type="SUPFAM" id="SSF51419">
    <property type="entry name" value="PLP-binding barrel"/>
    <property type="match status" value="1"/>
</dbReference>